<dbReference type="PROSITE" id="PS51354">
    <property type="entry name" value="GLUTAREDOXIN_2"/>
    <property type="match status" value="1"/>
</dbReference>
<proteinExistence type="predicted"/>
<keyword evidence="3" id="KW-1185">Reference proteome</keyword>
<comment type="caution">
    <text evidence="2">The sequence shown here is derived from an EMBL/GenBank/DDBJ whole genome shotgun (WGS) entry which is preliminary data.</text>
</comment>
<evidence type="ECO:0000313" key="3">
    <source>
        <dbReference type="Proteomes" id="UP001642464"/>
    </source>
</evidence>
<dbReference type="InterPro" id="IPR002109">
    <property type="entry name" value="Glutaredoxin"/>
</dbReference>
<dbReference type="Gene3D" id="3.40.30.10">
    <property type="entry name" value="Glutaredoxin"/>
    <property type="match status" value="1"/>
</dbReference>
<dbReference type="SUPFAM" id="SSF52833">
    <property type="entry name" value="Thioredoxin-like"/>
    <property type="match status" value="1"/>
</dbReference>
<sequence length="82" mass="8586">MYICSASSGQALLKTGLAFKAIDCNDEKYNPGVKAAIQELTGQQVPQLFAGGQRVANGQEIQEMDQASLLDKLSALGAVEAA</sequence>
<dbReference type="InterPro" id="IPR036249">
    <property type="entry name" value="Thioredoxin-like_sf"/>
</dbReference>
<evidence type="ECO:0000313" key="2">
    <source>
        <dbReference type="EMBL" id="CAK9077393.1"/>
    </source>
</evidence>
<dbReference type="Proteomes" id="UP001642464">
    <property type="component" value="Unassembled WGS sequence"/>
</dbReference>
<dbReference type="EMBL" id="CAXAMM010037646">
    <property type="protein sequence ID" value="CAK9077393.1"/>
    <property type="molecule type" value="Genomic_DNA"/>
</dbReference>
<accession>A0ABP0PPJ9</accession>
<protein>
    <recommendedName>
        <fullName evidence="1">Glutaredoxin domain-containing protein</fullName>
    </recommendedName>
</protein>
<organism evidence="2 3">
    <name type="scientific">Durusdinium trenchii</name>
    <dbReference type="NCBI Taxonomy" id="1381693"/>
    <lineage>
        <taxon>Eukaryota</taxon>
        <taxon>Sar</taxon>
        <taxon>Alveolata</taxon>
        <taxon>Dinophyceae</taxon>
        <taxon>Suessiales</taxon>
        <taxon>Symbiodiniaceae</taxon>
        <taxon>Durusdinium</taxon>
    </lineage>
</organism>
<dbReference type="Pfam" id="PF00462">
    <property type="entry name" value="Glutaredoxin"/>
    <property type="match status" value="1"/>
</dbReference>
<evidence type="ECO:0000259" key="1">
    <source>
        <dbReference type="Pfam" id="PF00462"/>
    </source>
</evidence>
<reference evidence="2 3" key="1">
    <citation type="submission" date="2024-02" db="EMBL/GenBank/DDBJ databases">
        <authorList>
            <person name="Chen Y."/>
            <person name="Shah S."/>
            <person name="Dougan E. K."/>
            <person name="Thang M."/>
            <person name="Chan C."/>
        </authorList>
    </citation>
    <scope>NUCLEOTIDE SEQUENCE [LARGE SCALE GENOMIC DNA]</scope>
</reference>
<feature type="domain" description="Glutaredoxin" evidence="1">
    <location>
        <begin position="10"/>
        <end position="55"/>
    </location>
</feature>
<name>A0ABP0PPJ9_9DINO</name>
<gene>
    <name evidence="2" type="ORF">SCF082_LOCUS37131</name>
</gene>